<organism evidence="3">
    <name type="scientific">Ixodes ricinus</name>
    <name type="common">Common tick</name>
    <name type="synonym">Acarus ricinus</name>
    <dbReference type="NCBI Taxonomy" id="34613"/>
    <lineage>
        <taxon>Eukaryota</taxon>
        <taxon>Metazoa</taxon>
        <taxon>Ecdysozoa</taxon>
        <taxon>Arthropoda</taxon>
        <taxon>Chelicerata</taxon>
        <taxon>Arachnida</taxon>
        <taxon>Acari</taxon>
        <taxon>Parasitiformes</taxon>
        <taxon>Ixodida</taxon>
        <taxon>Ixodoidea</taxon>
        <taxon>Ixodidae</taxon>
        <taxon>Ixodinae</taxon>
        <taxon>Ixodes</taxon>
    </lineage>
</organism>
<evidence type="ECO:0000256" key="1">
    <source>
        <dbReference type="SAM" id="MobiDB-lite"/>
    </source>
</evidence>
<dbReference type="AlphaFoldDB" id="A0A147BCM3"/>
<feature type="compositionally biased region" description="Pro residues" evidence="1">
    <location>
        <begin position="55"/>
        <end position="70"/>
    </location>
</feature>
<feature type="region of interest" description="Disordered" evidence="1">
    <location>
        <begin position="50"/>
        <end position="95"/>
    </location>
</feature>
<keyword evidence="2" id="KW-0732">Signal</keyword>
<proteinExistence type="predicted"/>
<feature type="chain" id="PRO_5007541983" evidence="2">
    <location>
        <begin position="25"/>
        <end position="95"/>
    </location>
</feature>
<reference evidence="3" key="1">
    <citation type="journal article" date="2018" name="PLoS Negl. Trop. Dis.">
        <title>Sialome diversity of ticks revealed by RNAseq of single tick salivary glands.</title>
        <authorList>
            <person name="Perner J."/>
            <person name="Kropackova S."/>
            <person name="Kopacek P."/>
            <person name="Ribeiro J.M."/>
        </authorList>
    </citation>
    <scope>NUCLEOTIDE SEQUENCE</scope>
    <source>
        <strain evidence="3">Siblings of single egg batch collected in Ceske Budejovice</strain>
        <tissue evidence="3">Salivary glands</tissue>
    </source>
</reference>
<evidence type="ECO:0000256" key="2">
    <source>
        <dbReference type="SAM" id="SignalP"/>
    </source>
</evidence>
<protein>
    <submittedName>
        <fullName evidence="3">Putative secreted protein</fullName>
    </submittedName>
</protein>
<feature type="signal peptide" evidence="2">
    <location>
        <begin position="1"/>
        <end position="24"/>
    </location>
</feature>
<accession>A0A147BCM3</accession>
<dbReference type="EMBL" id="GEGO01006881">
    <property type="protein sequence ID" value="JAR88523.1"/>
    <property type="molecule type" value="Transcribed_RNA"/>
</dbReference>
<evidence type="ECO:0000313" key="3">
    <source>
        <dbReference type="EMBL" id="JAR88523.1"/>
    </source>
</evidence>
<name>A0A147BCM3_IXORI</name>
<sequence>MSSGGVGVQTWLLLRLTFLAVGRSDDADGNAPSPWRTAVSAFLGLPRPHLRSCPSLPPLPPPHPPSPGTPPAGSRVGEGISGAAPGRCRRSPRPG</sequence>